<organism evidence="3 4">
    <name type="scientific">Elioraea tepida</name>
    <dbReference type="NCBI Taxonomy" id="2843330"/>
    <lineage>
        <taxon>Bacteria</taxon>
        <taxon>Pseudomonadati</taxon>
        <taxon>Pseudomonadota</taxon>
        <taxon>Alphaproteobacteria</taxon>
        <taxon>Acetobacterales</taxon>
        <taxon>Elioraeaceae</taxon>
        <taxon>Elioraea</taxon>
    </lineage>
</organism>
<dbReference type="Pfam" id="PF00293">
    <property type="entry name" value="NUDIX"/>
    <property type="match status" value="1"/>
</dbReference>
<dbReference type="KEGG" id="elio:KO353_13435"/>
<dbReference type="AlphaFoldDB" id="A0A975U4N9"/>
<evidence type="ECO:0000256" key="1">
    <source>
        <dbReference type="ARBA" id="ARBA00001946"/>
    </source>
</evidence>
<dbReference type="Proteomes" id="UP000694001">
    <property type="component" value="Chromosome"/>
</dbReference>
<sequence>MSGREYPTHPRVGVGVILFRGDTVLLIRRGSPPRAGEWSLPGGGQELGETVEQAALRELAEETGLAPEGPLRLVDVVDSITRDAAGRVQFHYTLVDFAAKAAPGEAVPGGDCIALAWTPLAALDGLGLWERTHAVITKAAAMLRCGSV</sequence>
<proteinExistence type="predicted"/>
<gene>
    <name evidence="3" type="ORF">KO353_13435</name>
</gene>
<evidence type="ECO:0000313" key="4">
    <source>
        <dbReference type="Proteomes" id="UP000694001"/>
    </source>
</evidence>
<dbReference type="PROSITE" id="PS00893">
    <property type="entry name" value="NUDIX_BOX"/>
    <property type="match status" value="1"/>
</dbReference>
<dbReference type="CDD" id="cd04673">
    <property type="entry name" value="NUDIX_ADPRase"/>
    <property type="match status" value="1"/>
</dbReference>
<dbReference type="PANTHER" id="PTHR43736">
    <property type="entry name" value="ADP-RIBOSE PYROPHOSPHATASE"/>
    <property type="match status" value="1"/>
</dbReference>
<comment type="cofactor">
    <cofactor evidence="1">
        <name>Mg(2+)</name>
        <dbReference type="ChEBI" id="CHEBI:18420"/>
    </cofactor>
</comment>
<keyword evidence="3" id="KW-0378">Hydrolase</keyword>
<feature type="domain" description="Nudix hydrolase" evidence="2">
    <location>
        <begin position="9"/>
        <end position="141"/>
    </location>
</feature>
<reference evidence="3" key="1">
    <citation type="submission" date="2021-06" db="EMBL/GenBank/DDBJ databases">
        <title>Elioraea tepida, sp. nov., a moderately thermophilic aerobic anoxygenic phototrophic bacterium isolated from an alkaline siliceous hot spring mat community in Yellowstone National Park, WY, USA.</title>
        <authorList>
            <person name="Saini M.K."/>
            <person name="Yoshida S."/>
            <person name="Sebastian A."/>
            <person name="Hirose S."/>
            <person name="Hara E."/>
            <person name="Tamaki H."/>
            <person name="Soulier N.T."/>
            <person name="Albert I."/>
            <person name="Hanada S."/>
            <person name="Bryant D.A."/>
            <person name="Tank M."/>
        </authorList>
    </citation>
    <scope>NUCLEOTIDE SEQUENCE</scope>
    <source>
        <strain evidence="3">MS-P2</strain>
    </source>
</reference>
<dbReference type="EMBL" id="CP076448">
    <property type="protein sequence ID" value="QXM26342.1"/>
    <property type="molecule type" value="Genomic_DNA"/>
</dbReference>
<name>A0A975U4N9_9PROT</name>
<evidence type="ECO:0000259" key="2">
    <source>
        <dbReference type="PROSITE" id="PS51462"/>
    </source>
</evidence>
<dbReference type="InterPro" id="IPR000086">
    <property type="entry name" value="NUDIX_hydrolase_dom"/>
</dbReference>
<dbReference type="GO" id="GO:0016787">
    <property type="term" value="F:hydrolase activity"/>
    <property type="evidence" value="ECO:0007669"/>
    <property type="project" value="UniProtKB-KW"/>
</dbReference>
<accession>A0A975U4N9</accession>
<protein>
    <submittedName>
        <fullName evidence="3">NUDIX hydrolase</fullName>
    </submittedName>
</protein>
<keyword evidence="4" id="KW-1185">Reference proteome</keyword>
<evidence type="ECO:0000313" key="3">
    <source>
        <dbReference type="EMBL" id="QXM26342.1"/>
    </source>
</evidence>
<dbReference type="PROSITE" id="PS51462">
    <property type="entry name" value="NUDIX"/>
    <property type="match status" value="1"/>
</dbReference>
<dbReference type="PANTHER" id="PTHR43736:SF1">
    <property type="entry name" value="DIHYDRONEOPTERIN TRIPHOSPHATE DIPHOSPHATASE"/>
    <property type="match status" value="1"/>
</dbReference>
<dbReference type="InterPro" id="IPR020084">
    <property type="entry name" value="NUDIX_hydrolase_CS"/>
</dbReference>